<dbReference type="AlphaFoldDB" id="A0A1G9URV4"/>
<keyword evidence="3" id="KW-1185">Reference proteome</keyword>
<reference evidence="2 3" key="1">
    <citation type="submission" date="2016-10" db="EMBL/GenBank/DDBJ databases">
        <authorList>
            <person name="de Groot N.N."/>
        </authorList>
    </citation>
    <scope>NUCLEOTIDE SEQUENCE [LARGE SCALE GENOMIC DNA]</scope>
    <source>
        <strain evidence="2 3">DSM 16077</strain>
    </source>
</reference>
<dbReference type="InterPro" id="IPR029044">
    <property type="entry name" value="Nucleotide-diphossugar_trans"/>
</dbReference>
<keyword evidence="1" id="KW-0812">Transmembrane</keyword>
<dbReference type="RefSeq" id="WP_091771021.1">
    <property type="nucleotide sequence ID" value="NZ_FNHG01000016.1"/>
</dbReference>
<sequence length="289" mass="31745">MSEVRLSVVTVSWMTGPHLMDAVAAVLAAPGVDEFVMVSHENPPAAVAALRELAASHANFVLIETDANLGFAKGCNIGARAASGDLVLFLNPDAILAPGAGEQLKRSAQMALTRPWIIGARILNRDGSEQAGGRRGELTPRSAAVSFLRLDRLFPGLRNLHWEADDVPDDMTEVPTVSGAAMMMRRDDFLEIGGFDESYFLHVEDIDICRSVRMAGGQVWFEPRVEILHFGGTSKSSPMRVETHKAAGFVKYFWKFYPGPIQRMATILLIAPIYGAIWARVVWLWLRGR</sequence>
<dbReference type="EMBL" id="FNHG01000016">
    <property type="protein sequence ID" value="SDM62616.1"/>
    <property type="molecule type" value="Genomic_DNA"/>
</dbReference>
<dbReference type="Pfam" id="PF13641">
    <property type="entry name" value="Glyco_tranf_2_3"/>
    <property type="match status" value="1"/>
</dbReference>
<dbReference type="STRING" id="144026.SAMN04488568_11634"/>
<evidence type="ECO:0000313" key="3">
    <source>
        <dbReference type="Proteomes" id="UP000199759"/>
    </source>
</evidence>
<keyword evidence="1" id="KW-0472">Membrane</keyword>
<evidence type="ECO:0008006" key="4">
    <source>
        <dbReference type="Google" id="ProtNLM"/>
    </source>
</evidence>
<dbReference type="SUPFAM" id="SSF53448">
    <property type="entry name" value="Nucleotide-diphospho-sugar transferases"/>
    <property type="match status" value="1"/>
</dbReference>
<name>A0A1G9URV4_9PROT</name>
<dbReference type="PANTHER" id="PTHR43179:SF7">
    <property type="entry name" value="RHAMNOSYLTRANSFERASE WBBL"/>
    <property type="match status" value="1"/>
</dbReference>
<keyword evidence="1" id="KW-1133">Transmembrane helix</keyword>
<protein>
    <recommendedName>
        <fullName evidence="4">Glycosyltransferase 2-like domain-containing protein</fullName>
    </recommendedName>
</protein>
<evidence type="ECO:0000313" key="2">
    <source>
        <dbReference type="EMBL" id="SDM62616.1"/>
    </source>
</evidence>
<gene>
    <name evidence="2" type="ORF">SAMN04488568_11634</name>
</gene>
<dbReference type="OrthoDB" id="9771846at2"/>
<proteinExistence type="predicted"/>
<accession>A0A1G9URV4</accession>
<organism evidence="2 3">
    <name type="scientific">Maricaulis salignorans</name>
    <dbReference type="NCBI Taxonomy" id="144026"/>
    <lineage>
        <taxon>Bacteria</taxon>
        <taxon>Pseudomonadati</taxon>
        <taxon>Pseudomonadota</taxon>
        <taxon>Alphaproteobacteria</taxon>
        <taxon>Maricaulales</taxon>
        <taxon>Maricaulaceae</taxon>
        <taxon>Maricaulis</taxon>
    </lineage>
</organism>
<dbReference type="PANTHER" id="PTHR43179">
    <property type="entry name" value="RHAMNOSYLTRANSFERASE WBBL"/>
    <property type="match status" value="1"/>
</dbReference>
<feature type="transmembrane region" description="Helical" evidence="1">
    <location>
        <begin position="264"/>
        <end position="286"/>
    </location>
</feature>
<evidence type="ECO:0000256" key="1">
    <source>
        <dbReference type="SAM" id="Phobius"/>
    </source>
</evidence>
<dbReference type="Gene3D" id="3.90.550.10">
    <property type="entry name" value="Spore Coat Polysaccharide Biosynthesis Protein SpsA, Chain A"/>
    <property type="match status" value="1"/>
</dbReference>
<dbReference type="Proteomes" id="UP000199759">
    <property type="component" value="Unassembled WGS sequence"/>
</dbReference>